<sequence length="444" mass="48037">MQMTKGLTALTVGALLMGTAAVADPYEPYEGTTLVVNFPAHPHFDAVMEVLPQFTEETGIEVEVDQLQYLRMRERQTLELTKDEGDYDLIAYVVFSKADYVYAGQLENLAPYFMNPRLADPNYDAEDLIDGYVQNIGVAGGERGYLPGPTGSLFGIPFGSETSILGYRRDIFEEHGLEVPETYEEMLELACLIPELEPGMGGLASRAASGHHASHAFLLHLAPLGGRIFDNEWNPIVNSAEGVAAAEALQTIVGCGPEGSETFGFAEAGASFLQGDTAMFLDSTVFAGQVNDPARSQVVGLVDWAPHPMGVRRGSQTGGFGIGIPTNAENKDAAFLLMQWLTSREADIAIAIAGGNPSRFSTHRDPSVLEVHPHLEVFGEALQYADPDWRPIIPVWGSINADLGTTLSQVLTEGLDIQEALDGVAERTRATMQDAGYYTWTSDN</sequence>
<feature type="signal peptide" evidence="5">
    <location>
        <begin position="1"/>
        <end position="23"/>
    </location>
</feature>
<evidence type="ECO:0000256" key="1">
    <source>
        <dbReference type="ARBA" id="ARBA00004418"/>
    </source>
</evidence>
<evidence type="ECO:0000313" key="7">
    <source>
        <dbReference type="Proteomes" id="UP000244932"/>
    </source>
</evidence>
<proteinExistence type="inferred from homology"/>
<comment type="subcellular location">
    <subcellularLocation>
        <location evidence="1">Periplasm</location>
    </subcellularLocation>
</comment>
<dbReference type="PANTHER" id="PTHR43649:SF34">
    <property type="entry name" value="ABC TRANSPORTER PERIPLASMIC-BINDING PROTEIN YCJN-RELATED"/>
    <property type="match status" value="1"/>
</dbReference>
<protein>
    <submittedName>
        <fullName evidence="6">Erythritol/L-threitol-binding protein</fullName>
    </submittedName>
</protein>
<evidence type="ECO:0000256" key="4">
    <source>
        <dbReference type="ARBA" id="ARBA00022729"/>
    </source>
</evidence>
<dbReference type="InterPro" id="IPR050490">
    <property type="entry name" value="Bact_solute-bd_prot1"/>
</dbReference>
<dbReference type="RefSeq" id="WP_245895181.1">
    <property type="nucleotide sequence ID" value="NZ_OMKW01000001.1"/>
</dbReference>
<evidence type="ECO:0000256" key="2">
    <source>
        <dbReference type="ARBA" id="ARBA00008520"/>
    </source>
</evidence>
<dbReference type="InterPro" id="IPR006059">
    <property type="entry name" value="SBP"/>
</dbReference>
<organism evidence="6 7">
    <name type="scientific">Pontivivens insulae</name>
    <dbReference type="NCBI Taxonomy" id="1639689"/>
    <lineage>
        <taxon>Bacteria</taxon>
        <taxon>Pseudomonadati</taxon>
        <taxon>Pseudomonadota</taxon>
        <taxon>Alphaproteobacteria</taxon>
        <taxon>Rhodobacterales</taxon>
        <taxon>Paracoccaceae</taxon>
        <taxon>Pontivivens</taxon>
    </lineage>
</organism>
<name>A0A2R8A6W9_9RHOB</name>
<dbReference type="Pfam" id="PF01547">
    <property type="entry name" value="SBP_bac_1"/>
    <property type="match status" value="1"/>
</dbReference>
<dbReference type="AlphaFoldDB" id="A0A2R8A6W9"/>
<dbReference type="EMBL" id="OMKW01000001">
    <property type="protein sequence ID" value="SPF27945.1"/>
    <property type="molecule type" value="Genomic_DNA"/>
</dbReference>
<gene>
    <name evidence="6" type="primary">eltP_1</name>
    <name evidence="6" type="ORF">POI8812_00240</name>
</gene>
<feature type="chain" id="PRO_5015344983" evidence="5">
    <location>
        <begin position="24"/>
        <end position="444"/>
    </location>
</feature>
<dbReference type="PANTHER" id="PTHR43649">
    <property type="entry name" value="ARABINOSE-BINDING PROTEIN-RELATED"/>
    <property type="match status" value="1"/>
</dbReference>
<dbReference type="GO" id="GO:0042597">
    <property type="term" value="C:periplasmic space"/>
    <property type="evidence" value="ECO:0007669"/>
    <property type="project" value="UniProtKB-SubCell"/>
</dbReference>
<comment type="similarity">
    <text evidence="2">Belongs to the bacterial solute-binding protein 1 family.</text>
</comment>
<evidence type="ECO:0000256" key="3">
    <source>
        <dbReference type="ARBA" id="ARBA00022448"/>
    </source>
</evidence>
<dbReference type="Gene3D" id="3.40.190.10">
    <property type="entry name" value="Periplasmic binding protein-like II"/>
    <property type="match status" value="2"/>
</dbReference>
<dbReference type="Proteomes" id="UP000244932">
    <property type="component" value="Unassembled WGS sequence"/>
</dbReference>
<keyword evidence="3" id="KW-0813">Transport</keyword>
<evidence type="ECO:0000313" key="6">
    <source>
        <dbReference type="EMBL" id="SPF27945.1"/>
    </source>
</evidence>
<reference evidence="6 7" key="1">
    <citation type="submission" date="2018-03" db="EMBL/GenBank/DDBJ databases">
        <authorList>
            <person name="Keele B.F."/>
        </authorList>
    </citation>
    <scope>NUCLEOTIDE SEQUENCE [LARGE SCALE GENOMIC DNA]</scope>
    <source>
        <strain evidence="6 7">CeCT 8812</strain>
    </source>
</reference>
<keyword evidence="4 5" id="KW-0732">Signal</keyword>
<accession>A0A2R8A6W9</accession>
<dbReference type="SUPFAM" id="SSF53850">
    <property type="entry name" value="Periplasmic binding protein-like II"/>
    <property type="match status" value="1"/>
</dbReference>
<keyword evidence="7" id="KW-1185">Reference proteome</keyword>
<evidence type="ECO:0000256" key="5">
    <source>
        <dbReference type="SAM" id="SignalP"/>
    </source>
</evidence>